<dbReference type="RefSeq" id="WP_341373237.1">
    <property type="nucleotide sequence ID" value="NZ_JBBUTF010000004.1"/>
</dbReference>
<sequence length="272" mass="30241">MSTSSARNPLIALRRRGAAGGVILPHRSIWSLNLPGRRLAIGLALTLLFTLLLSLAKPWISLFWVEQMREWMQALGLAQQIGVDDAVPSSQGQYLLSLPVPMVHLQMPAPVRPLLMIHGGVAVLAWLAVGFLPDAGRPATYLVRFAAMIHLCAVVFFAFWAPVFPHDETGHIAWGLHRNWLFMLLTPWLHLFTYYMFPFPWWQRIALTGLTVGWLALLGPLQFALHAQALAVFGIVVMPLLETLAGVMLPILGMVALFGWAMSWNDPEDLQG</sequence>
<organism evidence="2 3">
    <name type="scientific">Pseudaquabacterium rugosum</name>
    <dbReference type="NCBI Taxonomy" id="2984194"/>
    <lineage>
        <taxon>Bacteria</taxon>
        <taxon>Pseudomonadati</taxon>
        <taxon>Pseudomonadota</taxon>
        <taxon>Betaproteobacteria</taxon>
        <taxon>Burkholderiales</taxon>
        <taxon>Sphaerotilaceae</taxon>
        <taxon>Pseudaquabacterium</taxon>
    </lineage>
</organism>
<protein>
    <recommendedName>
        <fullName evidence="4">DUF4386 domain-containing protein</fullName>
    </recommendedName>
</protein>
<feature type="transmembrane region" description="Helical" evidence="1">
    <location>
        <begin position="111"/>
        <end position="129"/>
    </location>
</feature>
<proteinExistence type="predicted"/>
<keyword evidence="1" id="KW-1133">Transmembrane helix</keyword>
<feature type="transmembrane region" description="Helical" evidence="1">
    <location>
        <begin position="39"/>
        <end position="60"/>
    </location>
</feature>
<feature type="transmembrane region" description="Helical" evidence="1">
    <location>
        <begin position="214"/>
        <end position="238"/>
    </location>
</feature>
<reference evidence="2 3" key="1">
    <citation type="submission" date="2024-04" db="EMBL/GenBank/DDBJ databases">
        <title>Novel species of the genus Ideonella isolated from streams.</title>
        <authorList>
            <person name="Lu H."/>
        </authorList>
    </citation>
    <scope>NUCLEOTIDE SEQUENCE [LARGE SCALE GENOMIC DNA]</scope>
    <source>
        <strain evidence="2 3">BYS139W</strain>
    </source>
</reference>
<keyword evidence="1" id="KW-0472">Membrane</keyword>
<feature type="transmembrane region" description="Helical" evidence="1">
    <location>
        <begin position="141"/>
        <end position="160"/>
    </location>
</feature>
<comment type="caution">
    <text evidence="2">The sequence shown here is derived from an EMBL/GenBank/DDBJ whole genome shotgun (WGS) entry which is preliminary data.</text>
</comment>
<evidence type="ECO:0000313" key="2">
    <source>
        <dbReference type="EMBL" id="MEK8025462.1"/>
    </source>
</evidence>
<keyword evidence="3" id="KW-1185">Reference proteome</keyword>
<accession>A0ABU9B6G2</accession>
<name>A0ABU9B6G2_9BURK</name>
<feature type="transmembrane region" description="Helical" evidence="1">
    <location>
        <begin position="244"/>
        <end position="262"/>
    </location>
</feature>
<dbReference type="EMBL" id="JBBUTF010000004">
    <property type="protein sequence ID" value="MEK8025462.1"/>
    <property type="molecule type" value="Genomic_DNA"/>
</dbReference>
<evidence type="ECO:0008006" key="4">
    <source>
        <dbReference type="Google" id="ProtNLM"/>
    </source>
</evidence>
<dbReference type="Proteomes" id="UP001368500">
    <property type="component" value="Unassembled WGS sequence"/>
</dbReference>
<keyword evidence="1" id="KW-0812">Transmembrane</keyword>
<gene>
    <name evidence="2" type="ORF">AACH11_05755</name>
</gene>
<feature type="transmembrane region" description="Helical" evidence="1">
    <location>
        <begin position="180"/>
        <end position="202"/>
    </location>
</feature>
<evidence type="ECO:0000256" key="1">
    <source>
        <dbReference type="SAM" id="Phobius"/>
    </source>
</evidence>
<evidence type="ECO:0000313" key="3">
    <source>
        <dbReference type="Proteomes" id="UP001368500"/>
    </source>
</evidence>